<gene>
    <name evidence="1" type="ORF">NDU88_000166</name>
</gene>
<dbReference type="EMBL" id="JANPWB010000009">
    <property type="protein sequence ID" value="KAJ1147285.1"/>
    <property type="molecule type" value="Genomic_DNA"/>
</dbReference>
<reference evidence="1" key="1">
    <citation type="journal article" date="2022" name="bioRxiv">
        <title>Sequencing and chromosome-scale assembly of the giantPleurodeles waltlgenome.</title>
        <authorList>
            <person name="Brown T."/>
            <person name="Elewa A."/>
            <person name="Iarovenko S."/>
            <person name="Subramanian E."/>
            <person name="Araus A.J."/>
            <person name="Petzold A."/>
            <person name="Susuki M."/>
            <person name="Suzuki K.-i.T."/>
            <person name="Hayashi T."/>
            <person name="Toyoda A."/>
            <person name="Oliveira C."/>
            <person name="Osipova E."/>
            <person name="Leigh N.D."/>
            <person name="Simon A."/>
            <person name="Yun M.H."/>
        </authorList>
    </citation>
    <scope>NUCLEOTIDE SEQUENCE</scope>
    <source>
        <strain evidence="1">20211129_DDA</strain>
        <tissue evidence="1">Liver</tissue>
    </source>
</reference>
<protein>
    <submittedName>
        <fullName evidence="1">Uncharacterized protein</fullName>
    </submittedName>
</protein>
<sequence length="194" mass="21290">MVVNGASVEYPTPNNRLHGKYSRYRHRTRWGHALGDSPLDELLKDAITREHVPSGLRQRSFPPSIGRPPRECRVATNLPRSSAHSLYSLQQQSGSHCHICVAPGGRDLFTEAPEYPWGGTRTGGCLQRSPVAGLPYGFRKAEASLVLCGSLRMWHWVGACCGSAGGPWKRGTRQCSFECPQVKGTKGATHTLLQ</sequence>
<evidence type="ECO:0000313" key="1">
    <source>
        <dbReference type="EMBL" id="KAJ1147285.1"/>
    </source>
</evidence>
<evidence type="ECO:0000313" key="2">
    <source>
        <dbReference type="Proteomes" id="UP001066276"/>
    </source>
</evidence>
<name>A0AAV7R539_PLEWA</name>
<dbReference type="Proteomes" id="UP001066276">
    <property type="component" value="Chromosome 5"/>
</dbReference>
<keyword evidence="2" id="KW-1185">Reference proteome</keyword>
<accession>A0AAV7R539</accession>
<proteinExistence type="predicted"/>
<dbReference type="AlphaFoldDB" id="A0AAV7R539"/>
<comment type="caution">
    <text evidence="1">The sequence shown here is derived from an EMBL/GenBank/DDBJ whole genome shotgun (WGS) entry which is preliminary data.</text>
</comment>
<organism evidence="1 2">
    <name type="scientific">Pleurodeles waltl</name>
    <name type="common">Iberian ribbed newt</name>
    <dbReference type="NCBI Taxonomy" id="8319"/>
    <lineage>
        <taxon>Eukaryota</taxon>
        <taxon>Metazoa</taxon>
        <taxon>Chordata</taxon>
        <taxon>Craniata</taxon>
        <taxon>Vertebrata</taxon>
        <taxon>Euteleostomi</taxon>
        <taxon>Amphibia</taxon>
        <taxon>Batrachia</taxon>
        <taxon>Caudata</taxon>
        <taxon>Salamandroidea</taxon>
        <taxon>Salamandridae</taxon>
        <taxon>Pleurodelinae</taxon>
        <taxon>Pleurodeles</taxon>
    </lineage>
</organism>